<keyword evidence="2" id="KW-1133">Transmembrane helix</keyword>
<evidence type="ECO:0000259" key="3">
    <source>
        <dbReference type="Pfam" id="PF18142"/>
    </source>
</evidence>
<evidence type="ECO:0000256" key="2">
    <source>
        <dbReference type="SAM" id="Phobius"/>
    </source>
</evidence>
<dbReference type="AlphaFoldDB" id="A0A3D8SQ91"/>
<dbReference type="NCBIfam" id="NF033635">
    <property type="entry name" value="SLATT_fungal"/>
    <property type="match status" value="1"/>
</dbReference>
<dbReference type="InterPro" id="IPR041622">
    <property type="entry name" value="SLATT_fungi"/>
</dbReference>
<dbReference type="PANTHER" id="PTHR38793">
    <property type="entry name" value="SLATT_FUNGAL DOMAIN-CONTAINING PROTEIN-RELATED"/>
    <property type="match status" value="1"/>
</dbReference>
<protein>
    <recommendedName>
        <fullName evidence="3">SMODS and SLOG-associating 2TM effector domain-containing protein</fullName>
    </recommendedName>
</protein>
<dbReference type="Pfam" id="PF18142">
    <property type="entry name" value="SLATT_fungal"/>
    <property type="match status" value="1"/>
</dbReference>
<keyword evidence="2" id="KW-0812">Transmembrane</keyword>
<gene>
    <name evidence="4" type="ORF">BP6252_00518</name>
</gene>
<comment type="caution">
    <text evidence="4">The sequence shown here is derived from an EMBL/GenBank/DDBJ whole genome shotgun (WGS) entry which is preliminary data.</text>
</comment>
<evidence type="ECO:0000313" key="4">
    <source>
        <dbReference type="EMBL" id="RDW88486.1"/>
    </source>
</evidence>
<feature type="transmembrane region" description="Helical" evidence="2">
    <location>
        <begin position="108"/>
        <end position="130"/>
    </location>
</feature>
<dbReference type="PANTHER" id="PTHR38793:SF3">
    <property type="entry name" value="SMODS AND SLOG-ASSOCIATING 2TM EFFECTOR DOMAIN-CONTAINING PROTEIN"/>
    <property type="match status" value="1"/>
</dbReference>
<evidence type="ECO:0000313" key="5">
    <source>
        <dbReference type="Proteomes" id="UP000256645"/>
    </source>
</evidence>
<feature type="compositionally biased region" description="Polar residues" evidence="1">
    <location>
        <begin position="15"/>
        <end position="29"/>
    </location>
</feature>
<sequence>MSTSTEHTPLLSGAPSPTTTPEQDNSTPTTLSKFRLAIGINTAPNTTNPPSDLESLRKHSSGIYRSVLSQQRRYFLQYHLVEILYYVALLSQLVIGAILASLGPSSRLHPYVITVLGIVNSCLAGILALLKGQGLPDRLRKDEFEMRKVQDFIEECECRLAVGDWAENLNIKEVDNLVKQVFERYNVARDTAEMNRPSSYAHQVDTGSSSGHQAVRSGFGQSHIAVGGVKGKSLEIS</sequence>
<keyword evidence="5" id="KW-1185">Reference proteome</keyword>
<dbReference type="OrthoDB" id="4472872at2759"/>
<proteinExistence type="predicted"/>
<dbReference type="Proteomes" id="UP000256645">
    <property type="component" value="Unassembled WGS sequence"/>
</dbReference>
<reference evidence="4 5" key="1">
    <citation type="journal article" date="2018" name="IMA Fungus">
        <title>IMA Genome-F 9: Draft genome sequence of Annulohypoxylon stygium, Aspergillus mulundensis, Berkeleyomyces basicola (syn. Thielaviopsis basicola), Ceratocystis smalleyi, two Cercospora beticola strains, Coleophoma cylindrospora, Fusarium fracticaudum, Phialophora cf. hyalina, and Morchella septimelata.</title>
        <authorList>
            <person name="Wingfield B.D."/>
            <person name="Bills G.F."/>
            <person name="Dong Y."/>
            <person name="Huang W."/>
            <person name="Nel W.J."/>
            <person name="Swalarsk-Parry B.S."/>
            <person name="Vaghefi N."/>
            <person name="Wilken P.M."/>
            <person name="An Z."/>
            <person name="de Beer Z.W."/>
            <person name="De Vos L."/>
            <person name="Chen L."/>
            <person name="Duong T.A."/>
            <person name="Gao Y."/>
            <person name="Hammerbacher A."/>
            <person name="Kikkert J.R."/>
            <person name="Li Y."/>
            <person name="Li H."/>
            <person name="Li K."/>
            <person name="Li Q."/>
            <person name="Liu X."/>
            <person name="Ma X."/>
            <person name="Naidoo K."/>
            <person name="Pethybridge S.J."/>
            <person name="Sun J."/>
            <person name="Steenkamp E.T."/>
            <person name="van der Nest M.A."/>
            <person name="van Wyk S."/>
            <person name="Wingfield M.J."/>
            <person name="Xiong C."/>
            <person name="Yue Q."/>
            <person name="Zhang X."/>
        </authorList>
    </citation>
    <scope>NUCLEOTIDE SEQUENCE [LARGE SCALE GENOMIC DNA]</scope>
    <source>
        <strain evidence="4 5">BP6252</strain>
    </source>
</reference>
<feature type="domain" description="SMODS and SLOG-associating 2TM effector" evidence="3">
    <location>
        <begin position="67"/>
        <end position="189"/>
    </location>
</feature>
<evidence type="ECO:0000256" key="1">
    <source>
        <dbReference type="SAM" id="MobiDB-lite"/>
    </source>
</evidence>
<feature type="transmembrane region" description="Helical" evidence="2">
    <location>
        <begin position="83"/>
        <end position="102"/>
    </location>
</feature>
<keyword evidence="2" id="KW-0472">Membrane</keyword>
<organism evidence="4 5">
    <name type="scientific">Coleophoma cylindrospora</name>
    <dbReference type="NCBI Taxonomy" id="1849047"/>
    <lineage>
        <taxon>Eukaryota</taxon>
        <taxon>Fungi</taxon>
        <taxon>Dikarya</taxon>
        <taxon>Ascomycota</taxon>
        <taxon>Pezizomycotina</taxon>
        <taxon>Leotiomycetes</taxon>
        <taxon>Helotiales</taxon>
        <taxon>Dermateaceae</taxon>
        <taxon>Coleophoma</taxon>
    </lineage>
</organism>
<dbReference type="EMBL" id="PDLM01000001">
    <property type="protein sequence ID" value="RDW88486.1"/>
    <property type="molecule type" value="Genomic_DNA"/>
</dbReference>
<name>A0A3D8SQ91_9HELO</name>
<feature type="region of interest" description="Disordered" evidence="1">
    <location>
        <begin position="1"/>
        <end position="29"/>
    </location>
</feature>
<accession>A0A3D8SQ91</accession>